<reference evidence="1 2" key="1">
    <citation type="submission" date="2023-05" db="EMBL/GenBank/DDBJ databases">
        <title>Sequencing and Assembly of Streptomyces sp. NP73.</title>
        <authorList>
            <person name="Konwar A.N."/>
            <person name="Saikia K."/>
            <person name="Thakur D."/>
        </authorList>
    </citation>
    <scope>NUCLEOTIDE SEQUENCE [LARGE SCALE GENOMIC DNA]</scope>
    <source>
        <strain evidence="1 2">NP73</strain>
    </source>
</reference>
<comment type="caution">
    <text evidence="1">The sequence shown here is derived from an EMBL/GenBank/DDBJ whole genome shotgun (WGS) entry which is preliminary data.</text>
</comment>
<dbReference type="EMBL" id="JASITI010000010">
    <property type="protein sequence ID" value="MDK9496175.1"/>
    <property type="molecule type" value="Genomic_DNA"/>
</dbReference>
<organism evidence="1 2">
    <name type="scientific">Streptomyces katrae</name>
    <dbReference type="NCBI Taxonomy" id="68223"/>
    <lineage>
        <taxon>Bacteria</taxon>
        <taxon>Bacillati</taxon>
        <taxon>Actinomycetota</taxon>
        <taxon>Actinomycetes</taxon>
        <taxon>Kitasatosporales</taxon>
        <taxon>Streptomycetaceae</taxon>
        <taxon>Streptomyces</taxon>
    </lineage>
</organism>
<dbReference type="RefSeq" id="WP_285341723.1">
    <property type="nucleotide sequence ID" value="NZ_JASITI010000010.1"/>
</dbReference>
<evidence type="ECO:0000313" key="1">
    <source>
        <dbReference type="EMBL" id="MDK9496175.1"/>
    </source>
</evidence>
<sequence>MSLSEPRRPRRTVTTGTAPVTDAAAGRIRVMSDRCATCDFRPSNRGNLAPGQLAALVRDCLADEGHIVCHETGPDRIQPAAVCAGFAAHPDANHSLALRVAAVGHVQWQDPVPASQPA</sequence>
<name>A0ABT7GRE1_9ACTN</name>
<keyword evidence="2" id="KW-1185">Reference proteome</keyword>
<protein>
    <submittedName>
        <fullName evidence="1">Uncharacterized protein</fullName>
    </submittedName>
</protein>
<proteinExistence type="predicted"/>
<gene>
    <name evidence="1" type="ORF">QEZ40_000519</name>
</gene>
<accession>A0ABT7GRE1</accession>
<dbReference type="Proteomes" id="UP001223390">
    <property type="component" value="Unassembled WGS sequence"/>
</dbReference>
<evidence type="ECO:0000313" key="2">
    <source>
        <dbReference type="Proteomes" id="UP001223390"/>
    </source>
</evidence>